<dbReference type="InterPro" id="IPR037405">
    <property type="entry name" value="GbpR_PBP2"/>
</dbReference>
<dbReference type="PRINTS" id="PR00039">
    <property type="entry name" value="HTHLYSR"/>
</dbReference>
<dbReference type="InterPro" id="IPR036388">
    <property type="entry name" value="WH-like_DNA-bd_sf"/>
</dbReference>
<dbReference type="GO" id="GO:0003700">
    <property type="term" value="F:DNA-binding transcription factor activity"/>
    <property type="evidence" value="ECO:0007669"/>
    <property type="project" value="InterPro"/>
</dbReference>
<feature type="domain" description="HTH lysR-type" evidence="5">
    <location>
        <begin position="110"/>
        <end position="167"/>
    </location>
</feature>
<dbReference type="InterPro" id="IPR050950">
    <property type="entry name" value="HTH-type_LysR_regulators"/>
</dbReference>
<keyword evidence="6" id="KW-0614">Plasmid</keyword>
<dbReference type="InterPro" id="IPR005119">
    <property type="entry name" value="LysR_subst-bd"/>
</dbReference>
<dbReference type="PANTHER" id="PTHR30419">
    <property type="entry name" value="HTH-TYPE TRANSCRIPTIONAL REGULATOR YBHD"/>
    <property type="match status" value="1"/>
</dbReference>
<evidence type="ECO:0000256" key="4">
    <source>
        <dbReference type="ARBA" id="ARBA00023163"/>
    </source>
</evidence>
<name>A0AAJ5UC08_9GAMM</name>
<dbReference type="AlphaFoldDB" id="A0AAJ5UC08"/>
<protein>
    <submittedName>
        <fullName evidence="6">LysR family transcriptional regulator</fullName>
    </submittedName>
</protein>
<dbReference type="InterPro" id="IPR000847">
    <property type="entry name" value="LysR_HTH_N"/>
</dbReference>
<dbReference type="EMBL" id="CP104759">
    <property type="protein sequence ID" value="WBG92930.1"/>
    <property type="molecule type" value="Genomic_DNA"/>
</dbReference>
<dbReference type="PANTHER" id="PTHR30419:SF14">
    <property type="entry name" value="LYSR FAMILY TRANSCRIPTIONAL REGULATOR"/>
    <property type="match status" value="1"/>
</dbReference>
<evidence type="ECO:0000259" key="5">
    <source>
        <dbReference type="PROSITE" id="PS50931"/>
    </source>
</evidence>
<dbReference type="KEGG" id="kpie:N5580_20065"/>
<dbReference type="Gene3D" id="1.10.10.10">
    <property type="entry name" value="Winged helix-like DNA-binding domain superfamily/Winged helix DNA-binding domain"/>
    <property type="match status" value="2"/>
</dbReference>
<dbReference type="InterPro" id="IPR036390">
    <property type="entry name" value="WH_DNA-bd_sf"/>
</dbReference>
<geneLocation type="plasmid" evidence="6 7">
    <name>pGABEKP28_1</name>
</geneLocation>
<comment type="similarity">
    <text evidence="1">Belongs to the LysR transcriptional regulatory family.</text>
</comment>
<feature type="domain" description="HTH lysR-type" evidence="5">
    <location>
        <begin position="10"/>
        <end position="67"/>
    </location>
</feature>
<dbReference type="Proteomes" id="UP001211544">
    <property type="component" value="Plasmid pGABEKP28_1"/>
</dbReference>
<gene>
    <name evidence="6" type="ORF">N5580_20065</name>
</gene>
<evidence type="ECO:0000256" key="3">
    <source>
        <dbReference type="ARBA" id="ARBA00023125"/>
    </source>
</evidence>
<dbReference type="Pfam" id="PF00126">
    <property type="entry name" value="HTH_1"/>
    <property type="match status" value="2"/>
</dbReference>
<sequence>MKRKQEDNDIKIMQLRSLCMVAERGTVSSAAENLFRTQSAITRSIRDLEHTLAVPLFERHASGMLLTEHGKCVLPRAQRAIQELNQIPALLARFKQRESLRDDAEPVWLFNVRRLQIFLRLYHLHHTQSVASLLNISQPAVSAALKVLEKGAGIALFQRSPKGMIPSAAAREMAPHISRALNEIRHIPEDLAAQAGVLQGTVNVGALPLCRSTILPRAIARLVTAHPAVKVVTNESAYSALVTELRAGEVDLILGALRHDEEVNDIASQVLFTEELVLVVRPQHPLAGKPLAPADLASAQWILPRDSTPARHLLDRAFRTLGMPAPLPVVESGDLAIVRGLLMNSDMVAAVSRHQLEYELRAGALLPLTLPLSDTRREIGITLRHTALHSPATLALIDSINAEAAPYAS</sequence>
<dbReference type="PROSITE" id="PS50931">
    <property type="entry name" value="HTH_LYSR"/>
    <property type="match status" value="2"/>
</dbReference>
<proteinExistence type="inferred from homology"/>
<keyword evidence="7" id="KW-1185">Reference proteome</keyword>
<keyword evidence="3" id="KW-0238">DNA-binding</keyword>
<organism evidence="6 7">
    <name type="scientific">Pantoea piersonii</name>
    <dbReference type="NCBI Taxonomy" id="2364647"/>
    <lineage>
        <taxon>Bacteria</taxon>
        <taxon>Pseudomonadati</taxon>
        <taxon>Pseudomonadota</taxon>
        <taxon>Gammaproteobacteria</taxon>
        <taxon>Enterobacterales</taxon>
        <taxon>Erwiniaceae</taxon>
        <taxon>Pantoea</taxon>
    </lineage>
</organism>
<dbReference type="SUPFAM" id="SSF46785">
    <property type="entry name" value="Winged helix' DNA-binding domain"/>
    <property type="match status" value="2"/>
</dbReference>
<dbReference type="GO" id="GO:0003677">
    <property type="term" value="F:DNA binding"/>
    <property type="evidence" value="ECO:0007669"/>
    <property type="project" value="UniProtKB-KW"/>
</dbReference>
<dbReference type="RefSeq" id="WP_269950433.1">
    <property type="nucleotide sequence ID" value="NZ_CP104759.1"/>
</dbReference>
<accession>A0AAJ5UC08</accession>
<dbReference type="CDD" id="cd08435">
    <property type="entry name" value="PBP2_GbpR"/>
    <property type="match status" value="1"/>
</dbReference>
<dbReference type="Gene3D" id="3.40.190.10">
    <property type="entry name" value="Periplasmic binding protein-like II"/>
    <property type="match status" value="2"/>
</dbReference>
<evidence type="ECO:0000256" key="1">
    <source>
        <dbReference type="ARBA" id="ARBA00009437"/>
    </source>
</evidence>
<dbReference type="GO" id="GO:0005829">
    <property type="term" value="C:cytosol"/>
    <property type="evidence" value="ECO:0007669"/>
    <property type="project" value="TreeGrafter"/>
</dbReference>
<keyword evidence="2" id="KW-0805">Transcription regulation</keyword>
<reference evidence="6 7" key="1">
    <citation type="journal article" date="2022" name="J Glob Antimicrob Resist">
        <title>First complete genome of a multidrug resistant strain of the novel human pathogen Kalamiella piersonii (GABEKP28) identified in human saliva.</title>
        <authorList>
            <person name="McDonagh F."/>
            <person name="Singh N.K."/>
            <person name="Venkateswaran K."/>
            <person name="Lonappan A.M."/>
            <person name="Hallahan B."/>
            <person name="Tuohy A."/>
            <person name="Burke L."/>
            <person name="Kovarova A."/>
            <person name="Miliotis G."/>
        </authorList>
    </citation>
    <scope>NUCLEOTIDE SEQUENCE [LARGE SCALE GENOMIC DNA]</scope>
    <source>
        <strain evidence="6 7">GABEKP28</strain>
    </source>
</reference>
<dbReference type="Pfam" id="PF03466">
    <property type="entry name" value="LysR_substrate"/>
    <property type="match status" value="1"/>
</dbReference>
<evidence type="ECO:0000313" key="6">
    <source>
        <dbReference type="EMBL" id="WBG92930.1"/>
    </source>
</evidence>
<evidence type="ECO:0000256" key="2">
    <source>
        <dbReference type="ARBA" id="ARBA00023015"/>
    </source>
</evidence>
<dbReference type="SUPFAM" id="SSF53850">
    <property type="entry name" value="Periplasmic binding protein-like II"/>
    <property type="match status" value="1"/>
</dbReference>
<evidence type="ECO:0000313" key="7">
    <source>
        <dbReference type="Proteomes" id="UP001211544"/>
    </source>
</evidence>
<keyword evidence="4" id="KW-0804">Transcription</keyword>